<sequence>MYQHSMSNGVVSVCCSLLIATSLVGMGDIATKECFQWVLSHPKMIGASEIICRFMDDMATHKFEQKRVHIPSSVELYMKQYGVSKQEAYDELSKQVVKEWKDINQECLKPTPVPMPIITRVLNVTRLMNIFYKDEDEFGYVGKRMKDLIASFLIDPVSM</sequence>
<evidence type="ECO:0000256" key="2">
    <source>
        <dbReference type="ARBA" id="ARBA00022723"/>
    </source>
</evidence>
<dbReference type="Proteomes" id="UP000288805">
    <property type="component" value="Unassembled WGS sequence"/>
</dbReference>
<evidence type="ECO:0000256" key="3">
    <source>
        <dbReference type="ARBA" id="ARBA00023239"/>
    </source>
</evidence>
<evidence type="ECO:0000313" key="8">
    <source>
        <dbReference type="Proteomes" id="UP000288805"/>
    </source>
</evidence>
<name>A0A438E603_VITVI</name>
<dbReference type="EMBL" id="QGNW01000063">
    <property type="protein sequence ID" value="RVX03982.1"/>
    <property type="molecule type" value="Genomic_DNA"/>
</dbReference>
<keyword evidence="3" id="KW-0456">Lyase</keyword>
<dbReference type="GO" id="GO:0016114">
    <property type="term" value="P:terpenoid biosynthetic process"/>
    <property type="evidence" value="ECO:0007669"/>
    <property type="project" value="InterPro"/>
</dbReference>
<dbReference type="PANTHER" id="PTHR31225">
    <property type="entry name" value="OS04G0344100 PROTEIN-RELATED"/>
    <property type="match status" value="1"/>
</dbReference>
<organism evidence="6 8">
    <name type="scientific">Vitis vinifera</name>
    <name type="common">Grape</name>
    <dbReference type="NCBI Taxonomy" id="29760"/>
    <lineage>
        <taxon>Eukaryota</taxon>
        <taxon>Viridiplantae</taxon>
        <taxon>Streptophyta</taxon>
        <taxon>Embryophyta</taxon>
        <taxon>Tracheophyta</taxon>
        <taxon>Spermatophyta</taxon>
        <taxon>Magnoliopsida</taxon>
        <taxon>eudicotyledons</taxon>
        <taxon>Gunneridae</taxon>
        <taxon>Pentapetalae</taxon>
        <taxon>rosids</taxon>
        <taxon>Vitales</taxon>
        <taxon>Vitaceae</taxon>
        <taxon>Viteae</taxon>
        <taxon>Vitis</taxon>
    </lineage>
</organism>
<evidence type="ECO:0000256" key="4">
    <source>
        <dbReference type="SAM" id="SignalP"/>
    </source>
</evidence>
<dbReference type="Gene3D" id="1.10.600.10">
    <property type="entry name" value="Farnesyl Diphosphate Synthase"/>
    <property type="match status" value="1"/>
</dbReference>
<dbReference type="Pfam" id="PF03936">
    <property type="entry name" value="Terpene_synth_C"/>
    <property type="match status" value="1"/>
</dbReference>
<protein>
    <submittedName>
        <fullName evidence="6">Putative sesquiterpene synthase</fullName>
    </submittedName>
</protein>
<feature type="domain" description="Terpene synthase metal-binding" evidence="5">
    <location>
        <begin position="6"/>
        <end position="102"/>
    </location>
</feature>
<dbReference type="SUPFAM" id="SSF48576">
    <property type="entry name" value="Terpenoid synthases"/>
    <property type="match status" value="1"/>
</dbReference>
<reference evidence="6 8" key="1">
    <citation type="journal article" date="2018" name="PLoS Genet.">
        <title>Population sequencing reveals clonal diversity and ancestral inbreeding in the grapevine cultivar Chardonnay.</title>
        <authorList>
            <person name="Roach M.J."/>
            <person name="Johnson D.L."/>
            <person name="Bohlmann J."/>
            <person name="van Vuuren H.J."/>
            <person name="Jones S.J."/>
            <person name="Pretorius I.S."/>
            <person name="Schmidt S.A."/>
            <person name="Borneman A.R."/>
        </authorList>
    </citation>
    <scope>NUCLEOTIDE SEQUENCE [LARGE SCALE GENOMIC DNA]</scope>
    <source>
        <strain evidence="8">cv. Chardonnay</strain>
        <strain evidence="6">I10V1</strain>
        <tissue evidence="6">Leaf</tissue>
    </source>
</reference>
<comment type="cofactor">
    <cofactor evidence="1">
        <name>Mg(2+)</name>
        <dbReference type="ChEBI" id="CHEBI:18420"/>
    </cofactor>
</comment>
<evidence type="ECO:0000256" key="1">
    <source>
        <dbReference type="ARBA" id="ARBA00001946"/>
    </source>
</evidence>
<proteinExistence type="predicted"/>
<accession>A0A438E603</accession>
<comment type="caution">
    <text evidence="6">The sequence shown here is derived from an EMBL/GenBank/DDBJ whole genome shotgun (WGS) entry which is preliminary data.</text>
</comment>
<evidence type="ECO:0000313" key="7">
    <source>
        <dbReference type="EMBL" id="RVX03982.1"/>
    </source>
</evidence>
<dbReference type="InterPro" id="IPR008949">
    <property type="entry name" value="Isoprenoid_synthase_dom_sf"/>
</dbReference>
<evidence type="ECO:0000259" key="5">
    <source>
        <dbReference type="Pfam" id="PF03936"/>
    </source>
</evidence>
<evidence type="ECO:0000313" key="6">
    <source>
        <dbReference type="EMBL" id="RVW43044.1"/>
    </source>
</evidence>
<feature type="chain" id="PRO_5033424019" evidence="4">
    <location>
        <begin position="27"/>
        <end position="159"/>
    </location>
</feature>
<keyword evidence="4" id="KW-0732">Signal</keyword>
<dbReference type="GO" id="GO:0000287">
    <property type="term" value="F:magnesium ion binding"/>
    <property type="evidence" value="ECO:0007669"/>
    <property type="project" value="InterPro"/>
</dbReference>
<gene>
    <name evidence="6" type="primary">STPS_0</name>
    <name evidence="7" type="synonym">STPS_1</name>
    <name evidence="7" type="ORF">CK203_021723</name>
    <name evidence="6" type="ORF">CK203_090115</name>
</gene>
<dbReference type="PANTHER" id="PTHR31225:SF221">
    <property type="entry name" value="(-)-GERMACRENE D SYNTHASE"/>
    <property type="match status" value="1"/>
</dbReference>
<dbReference type="AlphaFoldDB" id="A0A438E603"/>
<dbReference type="InterPro" id="IPR005630">
    <property type="entry name" value="Terpene_synthase_metal-bd"/>
</dbReference>
<dbReference type="EMBL" id="QGNW01001389">
    <property type="protein sequence ID" value="RVW43044.1"/>
    <property type="molecule type" value="Genomic_DNA"/>
</dbReference>
<keyword evidence="2" id="KW-0479">Metal-binding</keyword>
<dbReference type="InterPro" id="IPR050148">
    <property type="entry name" value="Terpene_synthase-like"/>
</dbReference>
<feature type="signal peptide" evidence="4">
    <location>
        <begin position="1"/>
        <end position="26"/>
    </location>
</feature>
<dbReference type="GO" id="GO:0010333">
    <property type="term" value="F:terpene synthase activity"/>
    <property type="evidence" value="ECO:0007669"/>
    <property type="project" value="InterPro"/>
</dbReference>